<dbReference type="PANTHER" id="PTHR46060:SF1">
    <property type="entry name" value="MARINER MOS1 TRANSPOSASE-LIKE PROTEIN"/>
    <property type="match status" value="1"/>
</dbReference>
<dbReference type="PROSITE" id="PS50878">
    <property type="entry name" value="RT_POL"/>
    <property type="match status" value="1"/>
</dbReference>
<sequence length="723" mass="83316">MDPDLDAEISLMEVTTEISNLGKDKATGLDNIPNEAIKVLPDEYLILLTNIYNKILTTSSVPSVWTRTIIHPIFKNGDPNIPSNYREISLISNLSKLFTSIFKTRLNNYNFYHYLTDTDDAEPQKEEVICLLHDIVLLGESKINLQKKINVLRKYFEDNFLTLNQSKSKVMVFRNEGRKARSDVWFWGQLPLTITSKYTYLGYQLTASNSTQQAAKHFKNKALNAINAVWAISTETRINSIRSSLKLLDSMALSTLLYAAPIWANNQKTLVDRVQDNFLRSLLNLPRYTPGFILRMECGRTSLGVTVLKLTLGFWLRILKMNSSRLPHICLAQLYEISRNRNIYIGLAESLANILNSTGFSWLINCNDARIIRQEIPLITKIAIEQSIQSDHAKIENSKFYPHYKDTTIDSQCWRTVVENSRRTTLRWRLGKLTNDNAFKEGREEVADEPRSGRPTTARTDENVDRVLEVLRTDRRLSIQQIADTLHMSTFVVHGIVTEDLQMRKVCAKFVPKVLPQDQKELRVLRCKELLDLIQNEPGFLNSVVTGDESWMFEYDPESKRQSCAWHTKSSPRPKKARMSKSRIKTMITGQTVNSAFYLEVLRRLKRRIARLRTDIKDTVKLYHDNATSHTAFIITNFLARSNTPVIPHPPYSLDLAPCDFFLFPRLKREMKGKHWETVENIQHHVTTFLRSIPVEEFQGAFQALQTRLRKCIDAGGMYFGEN</sequence>
<name>A0ABY6JXK1_9ARAC</name>
<dbReference type="Proteomes" id="UP001235939">
    <property type="component" value="Chromosome 01"/>
</dbReference>
<gene>
    <name evidence="3" type="ORF">LAZ67_1000972</name>
</gene>
<dbReference type="InterPro" id="IPR036397">
    <property type="entry name" value="RNaseH_sf"/>
</dbReference>
<feature type="region of interest" description="Disordered" evidence="1">
    <location>
        <begin position="441"/>
        <end position="460"/>
    </location>
</feature>
<evidence type="ECO:0000259" key="2">
    <source>
        <dbReference type="PROSITE" id="PS50878"/>
    </source>
</evidence>
<proteinExistence type="predicted"/>
<evidence type="ECO:0000313" key="4">
    <source>
        <dbReference type="Proteomes" id="UP001235939"/>
    </source>
</evidence>
<dbReference type="InterPro" id="IPR000477">
    <property type="entry name" value="RT_dom"/>
</dbReference>
<evidence type="ECO:0000313" key="3">
    <source>
        <dbReference type="EMBL" id="UYV60373.1"/>
    </source>
</evidence>
<dbReference type="InterPro" id="IPR052709">
    <property type="entry name" value="Transposase-MT_Hybrid"/>
</dbReference>
<dbReference type="EMBL" id="CP092863">
    <property type="protein sequence ID" value="UYV60373.1"/>
    <property type="molecule type" value="Genomic_DNA"/>
</dbReference>
<feature type="compositionally biased region" description="Basic and acidic residues" evidence="1">
    <location>
        <begin position="441"/>
        <end position="452"/>
    </location>
</feature>
<organism evidence="3 4">
    <name type="scientific">Cordylochernes scorpioides</name>
    <dbReference type="NCBI Taxonomy" id="51811"/>
    <lineage>
        <taxon>Eukaryota</taxon>
        <taxon>Metazoa</taxon>
        <taxon>Ecdysozoa</taxon>
        <taxon>Arthropoda</taxon>
        <taxon>Chelicerata</taxon>
        <taxon>Arachnida</taxon>
        <taxon>Pseudoscorpiones</taxon>
        <taxon>Cheliferoidea</taxon>
        <taxon>Chernetidae</taxon>
        <taxon>Cordylochernes</taxon>
    </lineage>
</organism>
<reference evidence="3 4" key="1">
    <citation type="submission" date="2022-01" db="EMBL/GenBank/DDBJ databases">
        <title>A chromosomal length assembly of Cordylochernes scorpioides.</title>
        <authorList>
            <person name="Zeh D."/>
            <person name="Zeh J."/>
        </authorList>
    </citation>
    <scope>NUCLEOTIDE SEQUENCE [LARGE SCALE GENOMIC DNA]</scope>
    <source>
        <strain evidence="3">IN4F17</strain>
        <tissue evidence="3">Whole Body</tissue>
    </source>
</reference>
<keyword evidence="4" id="KW-1185">Reference proteome</keyword>
<dbReference type="Gene3D" id="3.30.420.10">
    <property type="entry name" value="Ribonuclease H-like superfamily/Ribonuclease H"/>
    <property type="match status" value="1"/>
</dbReference>
<protein>
    <recommendedName>
        <fullName evidence="2">Reverse transcriptase domain-containing protein</fullName>
    </recommendedName>
</protein>
<feature type="domain" description="Reverse transcriptase" evidence="2">
    <location>
        <begin position="1"/>
        <end position="205"/>
    </location>
</feature>
<evidence type="ECO:0000256" key="1">
    <source>
        <dbReference type="SAM" id="MobiDB-lite"/>
    </source>
</evidence>
<accession>A0ABY6JXK1</accession>
<dbReference type="PANTHER" id="PTHR46060">
    <property type="entry name" value="MARINER MOS1 TRANSPOSASE-LIKE PROTEIN"/>
    <property type="match status" value="1"/>
</dbReference>